<keyword evidence="1" id="KW-0472">Membrane</keyword>
<evidence type="ECO:0000256" key="1">
    <source>
        <dbReference type="SAM" id="Phobius"/>
    </source>
</evidence>
<dbReference type="EMBL" id="PEYC01000041">
    <property type="protein sequence ID" value="PIS40018.1"/>
    <property type="molecule type" value="Genomic_DNA"/>
</dbReference>
<feature type="transmembrane region" description="Helical" evidence="1">
    <location>
        <begin position="23"/>
        <end position="46"/>
    </location>
</feature>
<comment type="caution">
    <text evidence="2">The sequence shown here is derived from an EMBL/GenBank/DDBJ whole genome shotgun (WGS) entry which is preliminary data.</text>
</comment>
<evidence type="ECO:0000313" key="2">
    <source>
        <dbReference type="EMBL" id="PIS40018.1"/>
    </source>
</evidence>
<keyword evidence="1" id="KW-1133">Transmembrane helix</keyword>
<evidence type="ECO:0000313" key="3">
    <source>
        <dbReference type="Proteomes" id="UP000231472"/>
    </source>
</evidence>
<sequence>MAEEILPLKTPVPKKKGGWFQKIPGDILLSPGGMVLIFLALIIEIIDWIPLPLIDQIIELPLELMFIVLLVVITKTSFKSLLIPFIIERIPIISDILPTWLIRMFV</sequence>
<dbReference type="AlphaFoldDB" id="A0A2H0YNF7"/>
<keyword evidence="1" id="KW-0812">Transmembrane</keyword>
<gene>
    <name evidence="2" type="ORF">COT32_02115</name>
</gene>
<accession>A0A2H0YNF7</accession>
<protein>
    <submittedName>
        <fullName evidence="2">Uncharacterized protein</fullName>
    </submittedName>
</protein>
<proteinExistence type="predicted"/>
<dbReference type="Proteomes" id="UP000231472">
    <property type="component" value="Unassembled WGS sequence"/>
</dbReference>
<reference evidence="3" key="1">
    <citation type="submission" date="2017-09" db="EMBL/GenBank/DDBJ databases">
        <title>Depth-based differentiation of microbial function through sediment-hosted aquifers and enrichment of novel symbionts in the deep terrestrial subsurface.</title>
        <authorList>
            <person name="Probst A.J."/>
            <person name="Ladd B."/>
            <person name="Jarett J.K."/>
            <person name="Geller-Mcgrath D.E."/>
            <person name="Sieber C.M.K."/>
            <person name="Emerson J.B."/>
            <person name="Anantharaman K."/>
            <person name="Thomas B.C."/>
            <person name="Malmstrom R."/>
            <person name="Stieglmeier M."/>
            <person name="Klingl A."/>
            <person name="Woyke T."/>
            <person name="Ryan C.M."/>
            <person name="Banfield J.F."/>
        </authorList>
    </citation>
    <scope>NUCLEOTIDE SEQUENCE [LARGE SCALE GENOMIC DNA]</scope>
</reference>
<name>A0A2H0YNF7_9BACT</name>
<feature type="transmembrane region" description="Helical" evidence="1">
    <location>
        <begin position="66"/>
        <end position="87"/>
    </location>
</feature>
<organism evidence="2 3">
    <name type="scientific">Candidatus Nealsonbacteria bacterium CG08_land_8_20_14_0_20_36_22</name>
    <dbReference type="NCBI Taxonomy" id="1974704"/>
    <lineage>
        <taxon>Bacteria</taxon>
        <taxon>Candidatus Nealsoniibacteriota</taxon>
    </lineage>
</organism>